<dbReference type="Proteomes" id="UP000050482">
    <property type="component" value="Unassembled WGS sequence"/>
</dbReference>
<proteinExistence type="predicted"/>
<feature type="chain" id="PRO_5006158089" description="Copper amine oxidase-like N-terminal domain-containing protein" evidence="1">
    <location>
        <begin position="30"/>
        <end position="493"/>
    </location>
</feature>
<organism evidence="2 3">
    <name type="scientific">Alicyclobacillus ferrooxydans</name>
    <dbReference type="NCBI Taxonomy" id="471514"/>
    <lineage>
        <taxon>Bacteria</taxon>
        <taxon>Bacillati</taxon>
        <taxon>Bacillota</taxon>
        <taxon>Bacilli</taxon>
        <taxon>Bacillales</taxon>
        <taxon>Alicyclobacillaceae</taxon>
        <taxon>Alicyclobacillus</taxon>
    </lineage>
</organism>
<evidence type="ECO:0000256" key="1">
    <source>
        <dbReference type="SAM" id="SignalP"/>
    </source>
</evidence>
<dbReference type="AlphaFoldDB" id="A0A0P9GW24"/>
<dbReference type="OrthoDB" id="2370359at2"/>
<gene>
    <name evidence="2" type="ORF">AN477_00565</name>
</gene>
<dbReference type="EMBL" id="LJCO01000008">
    <property type="protein sequence ID" value="KPV45489.1"/>
    <property type="molecule type" value="Genomic_DNA"/>
</dbReference>
<reference evidence="2 3" key="1">
    <citation type="submission" date="2015-09" db="EMBL/GenBank/DDBJ databases">
        <title>Draft genome sequence of Alicyclobacillus ferrooxydans DSM 22381.</title>
        <authorList>
            <person name="Hemp J."/>
        </authorList>
    </citation>
    <scope>NUCLEOTIDE SEQUENCE [LARGE SCALE GENOMIC DNA]</scope>
    <source>
        <strain evidence="2 3">TC-34</strain>
    </source>
</reference>
<feature type="signal peptide" evidence="1">
    <location>
        <begin position="1"/>
        <end position="29"/>
    </location>
</feature>
<dbReference type="RefSeq" id="WP_054967241.1">
    <property type="nucleotide sequence ID" value="NZ_LJCO01000008.1"/>
</dbReference>
<dbReference type="PATRIC" id="fig|471514.4.peg.83"/>
<dbReference type="STRING" id="471514.AN477_00565"/>
<evidence type="ECO:0000313" key="3">
    <source>
        <dbReference type="Proteomes" id="UP000050482"/>
    </source>
</evidence>
<keyword evidence="3" id="KW-1185">Reference proteome</keyword>
<evidence type="ECO:0000313" key="2">
    <source>
        <dbReference type="EMBL" id="KPV45489.1"/>
    </source>
</evidence>
<name>A0A0P9GW24_9BACL</name>
<evidence type="ECO:0008006" key="4">
    <source>
        <dbReference type="Google" id="ProtNLM"/>
    </source>
</evidence>
<comment type="caution">
    <text evidence="2">The sequence shown here is derived from an EMBL/GenBank/DDBJ whole genome shotgun (WGS) entry which is preliminary data.</text>
</comment>
<sequence length="493" mass="51481">MTRNSVLSALSGVLAVGAVLASLPVAADAATGGSYIYYNTEIYANGQQISQPKHIATRDWFGGPNGAVTSFLPFYYTDQALADMGIKTTWNGTNGILNLQVPAGTTVNYPTNVTPVAITPNTMAIQINGRAVTFAPRIAYFDAGTNITTSFIPVYYLQKALSYAGITANWNGADWTMVSQSQTSNGTGGATKLQAALDFAQALGIKTAPSGQNPYSDVSSADSSVISKLSSDFHYAVPDSFGETIDTGSSLFQPDSSSKFGANDPITTQQIDYAYMVYSGIKPSQMQNLPGGATGMANLIGLNKGLPSSGVLSSADLQTMTKNLETLQKGYTDLGSGKYQLVYCPTPEIASGFNGGISQSKWQSDVSQIVKEYDASTVTVGNGVVITSIPGLNDAGYNTTSGNFPVIDGNGGASITSSEYSLDGGKLWQTAQSAYGYSSLDPANGGTSNPPSEVLLRNSQGSSVEYGYLFNGSWYTFASEIATGTATGGLLIQ</sequence>
<accession>A0A0P9GW24</accession>
<keyword evidence="1" id="KW-0732">Signal</keyword>
<protein>
    <recommendedName>
        <fullName evidence="4">Copper amine oxidase-like N-terminal domain-containing protein</fullName>
    </recommendedName>
</protein>